<dbReference type="Proteomes" id="UP000092154">
    <property type="component" value="Unassembled WGS sequence"/>
</dbReference>
<feature type="region of interest" description="Disordered" evidence="1">
    <location>
        <begin position="91"/>
        <end position="116"/>
    </location>
</feature>
<gene>
    <name evidence="2" type="ORF">K503DRAFT_817803</name>
</gene>
<protein>
    <submittedName>
        <fullName evidence="2">Uncharacterized protein</fullName>
    </submittedName>
</protein>
<dbReference type="InParanoid" id="A0A1B7MDX2"/>
<dbReference type="AlphaFoldDB" id="A0A1B7MDX2"/>
<name>A0A1B7MDX2_9AGAM</name>
<evidence type="ECO:0000313" key="2">
    <source>
        <dbReference type="EMBL" id="OAX30794.1"/>
    </source>
</evidence>
<reference evidence="2 3" key="1">
    <citation type="submission" date="2016-06" db="EMBL/GenBank/DDBJ databases">
        <title>Comparative genomics of the ectomycorrhizal sister species Rhizopogon vinicolor and Rhizopogon vesiculosus (Basidiomycota: Boletales) reveals a divergence of the mating type B locus.</title>
        <authorList>
            <consortium name="DOE Joint Genome Institute"/>
            <person name="Mujic A.B."/>
            <person name="Kuo A."/>
            <person name="Tritt A."/>
            <person name="Lipzen A."/>
            <person name="Chen C."/>
            <person name="Johnson J."/>
            <person name="Sharma A."/>
            <person name="Barry K."/>
            <person name="Grigoriev I.V."/>
            <person name="Spatafora J.W."/>
        </authorList>
    </citation>
    <scope>NUCLEOTIDE SEQUENCE [LARGE SCALE GENOMIC DNA]</scope>
    <source>
        <strain evidence="2 3">AM-OR11-026</strain>
    </source>
</reference>
<evidence type="ECO:0000313" key="3">
    <source>
        <dbReference type="Proteomes" id="UP000092154"/>
    </source>
</evidence>
<proteinExistence type="predicted"/>
<organism evidence="2 3">
    <name type="scientific">Rhizopogon vinicolor AM-OR11-026</name>
    <dbReference type="NCBI Taxonomy" id="1314800"/>
    <lineage>
        <taxon>Eukaryota</taxon>
        <taxon>Fungi</taxon>
        <taxon>Dikarya</taxon>
        <taxon>Basidiomycota</taxon>
        <taxon>Agaricomycotina</taxon>
        <taxon>Agaricomycetes</taxon>
        <taxon>Agaricomycetidae</taxon>
        <taxon>Boletales</taxon>
        <taxon>Suillineae</taxon>
        <taxon>Rhizopogonaceae</taxon>
        <taxon>Rhizopogon</taxon>
    </lineage>
</organism>
<keyword evidence="3" id="KW-1185">Reference proteome</keyword>
<sequence>MKEDSNDDIDMRHDNYPTTEGNGDAFCIRKPCRRHDTFTVPLFDTILSKLSSSWSSLLGANWRTLIDSDSNSTTSGSSDLLDDAELNSLPDLGSISGMDDEICEGSSSESDEWHKDMFMDPGTTVMMRKTQTPSLRMKNLTALGVTFAR</sequence>
<dbReference type="EMBL" id="KV449918">
    <property type="protein sequence ID" value="OAX30794.1"/>
    <property type="molecule type" value="Genomic_DNA"/>
</dbReference>
<evidence type="ECO:0000256" key="1">
    <source>
        <dbReference type="SAM" id="MobiDB-lite"/>
    </source>
</evidence>
<accession>A0A1B7MDX2</accession>